<feature type="region of interest" description="Disordered" evidence="4">
    <location>
        <begin position="286"/>
        <end position="309"/>
    </location>
</feature>
<dbReference type="EMBL" id="CAVNYO010000436">
    <property type="protein sequence ID" value="CAK5279444.1"/>
    <property type="molecule type" value="Genomic_DNA"/>
</dbReference>
<evidence type="ECO:0000256" key="3">
    <source>
        <dbReference type="ARBA" id="ARBA00022946"/>
    </source>
</evidence>
<comment type="similarity">
    <text evidence="1">Belongs to the 2-oxoacid dehydrogenase family.</text>
</comment>
<dbReference type="InterPro" id="IPR004167">
    <property type="entry name" value="PSBD"/>
</dbReference>
<dbReference type="InterPro" id="IPR003016">
    <property type="entry name" value="2-oxoA_DH_lipoyl-BS"/>
</dbReference>
<dbReference type="SUPFAM" id="SSF47005">
    <property type="entry name" value="Peripheral subunit-binding domain of 2-oxo acid dehydrogenase complex"/>
    <property type="match status" value="1"/>
</dbReference>
<feature type="compositionally biased region" description="Low complexity" evidence="4">
    <location>
        <begin position="290"/>
        <end position="302"/>
    </location>
</feature>
<dbReference type="GO" id="GO:0004742">
    <property type="term" value="F:dihydrolipoyllysine-residue acetyltransferase activity"/>
    <property type="evidence" value="ECO:0007669"/>
    <property type="project" value="TreeGrafter"/>
</dbReference>
<evidence type="ECO:0000259" key="5">
    <source>
        <dbReference type="PROSITE" id="PS50968"/>
    </source>
</evidence>
<dbReference type="InterPro" id="IPR045257">
    <property type="entry name" value="E2/Pdx1"/>
</dbReference>
<evidence type="ECO:0008006" key="9">
    <source>
        <dbReference type="Google" id="ProtNLM"/>
    </source>
</evidence>
<feature type="compositionally biased region" description="Basic and acidic residues" evidence="4">
    <location>
        <begin position="114"/>
        <end position="130"/>
    </location>
</feature>
<dbReference type="PANTHER" id="PTHR23151">
    <property type="entry name" value="DIHYDROLIPOAMIDE ACETYL/SUCCINYL-TRANSFERASE-RELATED"/>
    <property type="match status" value="1"/>
</dbReference>
<dbReference type="GO" id="GO:0045254">
    <property type="term" value="C:pyruvate dehydrogenase complex"/>
    <property type="evidence" value="ECO:0007669"/>
    <property type="project" value="InterPro"/>
</dbReference>
<sequence>MASLSRTAFSSLGRRLIHHSHVRRAITTLEMPAMSPTMTEGGIAGWKKMEGESFAAGDVLLEIETDKATIDVEAQDDGVMGKILIPEGTKNIVVGKAIALLAEEGDDISNLQPPEEKPSRKQQQKPEEKQAPAAEASSPSPSAPKHSHSAPSHSRPLFPSVYRLLGEHVVDPSKITGTGIRGMLTKGDVLAFLGKASGPLGTFKESPPPTAAATQPKKEEAPKPLDGAALRRLIVSTMLQNSVKARNPPSGKPIYPAASQCSHFLLAALQNVDFDSIIGDYLPSAPAPPKAKAAPLPPTKSSDWLDGLI</sequence>
<dbReference type="PROSITE" id="PS00189">
    <property type="entry name" value="LIPOYL"/>
    <property type="match status" value="1"/>
</dbReference>
<evidence type="ECO:0000259" key="6">
    <source>
        <dbReference type="PROSITE" id="PS51826"/>
    </source>
</evidence>
<dbReference type="AlphaFoldDB" id="A0AAD2K545"/>
<feature type="compositionally biased region" description="Low complexity" evidence="4">
    <location>
        <begin position="131"/>
        <end position="155"/>
    </location>
</feature>
<evidence type="ECO:0000256" key="2">
    <source>
        <dbReference type="ARBA" id="ARBA00022823"/>
    </source>
</evidence>
<dbReference type="Proteomes" id="UP001295794">
    <property type="component" value="Unassembled WGS sequence"/>
</dbReference>
<evidence type="ECO:0000256" key="1">
    <source>
        <dbReference type="ARBA" id="ARBA00007317"/>
    </source>
</evidence>
<dbReference type="Gene3D" id="2.40.50.100">
    <property type="match status" value="1"/>
</dbReference>
<accession>A0AAD2K545</accession>
<feature type="domain" description="Lipoyl-binding" evidence="5">
    <location>
        <begin position="26"/>
        <end position="102"/>
    </location>
</feature>
<comment type="caution">
    <text evidence="7">The sequence shown here is derived from an EMBL/GenBank/DDBJ whole genome shotgun (WGS) entry which is preliminary data.</text>
</comment>
<organism evidence="7 8">
    <name type="scientific">Mycena citricolor</name>
    <dbReference type="NCBI Taxonomy" id="2018698"/>
    <lineage>
        <taxon>Eukaryota</taxon>
        <taxon>Fungi</taxon>
        <taxon>Dikarya</taxon>
        <taxon>Basidiomycota</taxon>
        <taxon>Agaricomycotina</taxon>
        <taxon>Agaricomycetes</taxon>
        <taxon>Agaricomycetidae</taxon>
        <taxon>Agaricales</taxon>
        <taxon>Marasmiineae</taxon>
        <taxon>Mycenaceae</taxon>
        <taxon>Mycena</taxon>
    </lineage>
</organism>
<dbReference type="PROSITE" id="PS50968">
    <property type="entry name" value="BIOTINYL_LIPOYL"/>
    <property type="match status" value="1"/>
</dbReference>
<feature type="domain" description="Peripheral subunit-binding (PSBD)" evidence="6">
    <location>
        <begin position="156"/>
        <end position="193"/>
    </location>
</feature>
<dbReference type="Pfam" id="PF02817">
    <property type="entry name" value="E3_binding"/>
    <property type="match status" value="1"/>
</dbReference>
<keyword evidence="8" id="KW-1185">Reference proteome</keyword>
<proteinExistence type="inferred from homology"/>
<dbReference type="Gene3D" id="4.10.320.10">
    <property type="entry name" value="E3-binding domain"/>
    <property type="match status" value="1"/>
</dbReference>
<feature type="region of interest" description="Disordered" evidence="4">
    <location>
        <begin position="106"/>
        <end position="155"/>
    </location>
</feature>
<reference evidence="7" key="1">
    <citation type="submission" date="2023-11" db="EMBL/GenBank/DDBJ databases">
        <authorList>
            <person name="De Vega J J."/>
            <person name="De Vega J J."/>
        </authorList>
    </citation>
    <scope>NUCLEOTIDE SEQUENCE</scope>
</reference>
<dbReference type="InterPro" id="IPR000089">
    <property type="entry name" value="Biotin_lipoyl"/>
</dbReference>
<dbReference type="SUPFAM" id="SSF51230">
    <property type="entry name" value="Single hybrid motif"/>
    <property type="match status" value="1"/>
</dbReference>
<gene>
    <name evidence="7" type="ORF">MYCIT1_LOCUS29496</name>
</gene>
<feature type="region of interest" description="Disordered" evidence="4">
    <location>
        <begin position="200"/>
        <end position="222"/>
    </location>
</feature>
<protein>
    <recommendedName>
        <fullName evidence="9">Single hybrid motif-containing protein</fullName>
    </recommendedName>
</protein>
<dbReference type="Pfam" id="PF00364">
    <property type="entry name" value="Biotin_lipoyl"/>
    <property type="match status" value="1"/>
</dbReference>
<dbReference type="FunFam" id="2.40.50.100:FF:000010">
    <property type="entry name" value="Acetyltransferase component of pyruvate dehydrogenase complex"/>
    <property type="match status" value="1"/>
</dbReference>
<keyword evidence="2" id="KW-0450">Lipoyl</keyword>
<evidence type="ECO:0000313" key="8">
    <source>
        <dbReference type="Proteomes" id="UP001295794"/>
    </source>
</evidence>
<dbReference type="PANTHER" id="PTHR23151:SF82">
    <property type="entry name" value="PYRUVATE DEHYDROGENASE COMPLEX PROTEIN X COMPONENT, MITOCHONDRIAL"/>
    <property type="match status" value="1"/>
</dbReference>
<evidence type="ECO:0000313" key="7">
    <source>
        <dbReference type="EMBL" id="CAK5279444.1"/>
    </source>
</evidence>
<dbReference type="PROSITE" id="PS51826">
    <property type="entry name" value="PSBD"/>
    <property type="match status" value="1"/>
</dbReference>
<name>A0AAD2K545_9AGAR</name>
<dbReference type="GO" id="GO:0006086">
    <property type="term" value="P:pyruvate decarboxylation to acetyl-CoA"/>
    <property type="evidence" value="ECO:0007669"/>
    <property type="project" value="InterPro"/>
</dbReference>
<dbReference type="CDD" id="cd06849">
    <property type="entry name" value="lipoyl_domain"/>
    <property type="match status" value="1"/>
</dbReference>
<evidence type="ECO:0000256" key="4">
    <source>
        <dbReference type="SAM" id="MobiDB-lite"/>
    </source>
</evidence>
<keyword evidence="3" id="KW-0809">Transit peptide</keyword>
<dbReference type="InterPro" id="IPR011053">
    <property type="entry name" value="Single_hybrid_motif"/>
</dbReference>
<dbReference type="InterPro" id="IPR036625">
    <property type="entry name" value="E3-bd_dom_sf"/>
</dbReference>